<reference evidence="3" key="2">
    <citation type="submission" date="2015-01" db="EMBL/GenBank/DDBJ databases">
        <title>Evolutionary Origins and Diversification of the Mycorrhizal Mutualists.</title>
        <authorList>
            <consortium name="DOE Joint Genome Institute"/>
            <consortium name="Mycorrhizal Genomics Consortium"/>
            <person name="Kohler A."/>
            <person name="Kuo A."/>
            <person name="Nagy L.G."/>
            <person name="Floudas D."/>
            <person name="Copeland A."/>
            <person name="Barry K.W."/>
            <person name="Cichocki N."/>
            <person name="Veneault-Fourrey C."/>
            <person name="LaButti K."/>
            <person name="Lindquist E.A."/>
            <person name="Lipzen A."/>
            <person name="Lundell T."/>
            <person name="Morin E."/>
            <person name="Murat C."/>
            <person name="Riley R."/>
            <person name="Ohm R."/>
            <person name="Sun H."/>
            <person name="Tunlid A."/>
            <person name="Henrissat B."/>
            <person name="Grigoriev I.V."/>
            <person name="Hibbett D.S."/>
            <person name="Martin F."/>
        </authorList>
    </citation>
    <scope>NUCLEOTIDE SEQUENCE [LARGE SCALE GENOMIC DNA]</scope>
    <source>
        <strain evidence="3">F 1598</strain>
    </source>
</reference>
<proteinExistence type="predicted"/>
<dbReference type="HOGENOM" id="CLU_049186_1_0_1"/>
<accession>A0A0C3GG61</accession>
<feature type="compositionally biased region" description="Low complexity" evidence="1">
    <location>
        <begin position="171"/>
        <end position="182"/>
    </location>
</feature>
<evidence type="ECO:0008006" key="4">
    <source>
        <dbReference type="Google" id="ProtNLM"/>
    </source>
</evidence>
<dbReference type="AlphaFoldDB" id="A0A0C3GG61"/>
<organism evidence="2 3">
    <name type="scientific">Piloderma croceum (strain F 1598)</name>
    <dbReference type="NCBI Taxonomy" id="765440"/>
    <lineage>
        <taxon>Eukaryota</taxon>
        <taxon>Fungi</taxon>
        <taxon>Dikarya</taxon>
        <taxon>Basidiomycota</taxon>
        <taxon>Agaricomycotina</taxon>
        <taxon>Agaricomycetes</taxon>
        <taxon>Agaricomycetidae</taxon>
        <taxon>Atheliales</taxon>
        <taxon>Atheliaceae</taxon>
        <taxon>Piloderma</taxon>
    </lineage>
</organism>
<evidence type="ECO:0000256" key="1">
    <source>
        <dbReference type="SAM" id="MobiDB-lite"/>
    </source>
</evidence>
<dbReference type="STRING" id="765440.A0A0C3GG61"/>
<reference evidence="2 3" key="1">
    <citation type="submission" date="2014-04" db="EMBL/GenBank/DDBJ databases">
        <authorList>
            <consortium name="DOE Joint Genome Institute"/>
            <person name="Kuo A."/>
            <person name="Tarkka M."/>
            <person name="Buscot F."/>
            <person name="Kohler A."/>
            <person name="Nagy L.G."/>
            <person name="Floudas D."/>
            <person name="Copeland A."/>
            <person name="Barry K.W."/>
            <person name="Cichocki N."/>
            <person name="Veneault-Fourrey C."/>
            <person name="LaButti K."/>
            <person name="Lindquist E.A."/>
            <person name="Lipzen A."/>
            <person name="Lundell T."/>
            <person name="Morin E."/>
            <person name="Murat C."/>
            <person name="Sun H."/>
            <person name="Tunlid A."/>
            <person name="Henrissat B."/>
            <person name="Grigoriev I.V."/>
            <person name="Hibbett D.S."/>
            <person name="Martin F."/>
            <person name="Nordberg H.P."/>
            <person name="Cantor M.N."/>
            <person name="Hua S.X."/>
        </authorList>
    </citation>
    <scope>NUCLEOTIDE SEQUENCE [LARGE SCALE GENOMIC DNA]</scope>
    <source>
        <strain evidence="2 3">F 1598</strain>
    </source>
</reference>
<evidence type="ECO:0000313" key="3">
    <source>
        <dbReference type="Proteomes" id="UP000054166"/>
    </source>
</evidence>
<sequence>MISTQDLPETNPYPHGSKSYLAYNHAYYLFMSSATFDSMCGRVLGFLLQEAPSDEGRLHVADEINSCTNAKELIELSEWYMKHFISAFHAAKGPTPAPSDHPSRATPDDELDMNIDVITEAPQDHWTAKRQALKRNRFRCMLSGKFDLAFHSNLEKKYNEAEYERRRISRAADAASNAPAGSERNSRAADLAKEVDKQRKSANHYATALEKFPTNPQLSPTNASHIFAESINANIDVENKKAYAAGIWAAMDRLGHSSFRDELDGTKIHKLSNILTLDVALHTSFDRLDLWLEADPIAHTYRICGLENVVRDLPATVRFTSQHPSYELLDPRYLKMHAVCCRFVHMSGVAGYVADILDDLDEGETQVLSEDGLSAKLLDFALLGMRSSRVMIS</sequence>
<evidence type="ECO:0000313" key="2">
    <source>
        <dbReference type="EMBL" id="KIM89621.1"/>
    </source>
</evidence>
<protein>
    <recommendedName>
        <fullName evidence="4">HNH nuclease domain-containing protein</fullName>
    </recommendedName>
</protein>
<feature type="compositionally biased region" description="Basic and acidic residues" evidence="1">
    <location>
        <begin position="184"/>
        <end position="197"/>
    </location>
</feature>
<dbReference type="OrthoDB" id="2104739at2759"/>
<keyword evidence="3" id="KW-1185">Reference proteome</keyword>
<dbReference type="Proteomes" id="UP000054166">
    <property type="component" value="Unassembled WGS sequence"/>
</dbReference>
<name>A0A0C3GG61_PILCF</name>
<gene>
    <name evidence="2" type="ORF">PILCRDRAFT_84592</name>
</gene>
<dbReference type="InParanoid" id="A0A0C3GG61"/>
<dbReference type="EMBL" id="KN832974">
    <property type="protein sequence ID" value="KIM89621.1"/>
    <property type="molecule type" value="Genomic_DNA"/>
</dbReference>
<feature type="region of interest" description="Disordered" evidence="1">
    <location>
        <begin position="171"/>
        <end position="197"/>
    </location>
</feature>